<evidence type="ECO:0000256" key="2">
    <source>
        <dbReference type="ARBA" id="ARBA00023002"/>
    </source>
</evidence>
<dbReference type="SMART" id="SM01007">
    <property type="entry name" value="Aldolase_II"/>
    <property type="match status" value="1"/>
</dbReference>
<dbReference type="PRINTS" id="PR00081">
    <property type="entry name" value="GDHRDH"/>
</dbReference>
<dbReference type="PANTHER" id="PTHR24321:SF14">
    <property type="entry name" value="SHORT-CHAIN TYPE DEHYDROGENASE_REDUCTASE BLR2146-RELATED"/>
    <property type="match status" value="1"/>
</dbReference>
<dbReference type="AlphaFoldDB" id="A0A840AUU6"/>
<keyword evidence="2" id="KW-0560">Oxidoreductase</keyword>
<dbReference type="EMBL" id="JACIDS010000004">
    <property type="protein sequence ID" value="MBB3932106.1"/>
    <property type="molecule type" value="Genomic_DNA"/>
</dbReference>
<dbReference type="GO" id="GO:0016491">
    <property type="term" value="F:oxidoreductase activity"/>
    <property type="evidence" value="ECO:0007669"/>
    <property type="project" value="UniProtKB-KW"/>
</dbReference>
<dbReference type="InterPro" id="IPR036409">
    <property type="entry name" value="Aldolase_II/adducin_N_sf"/>
</dbReference>
<dbReference type="SUPFAM" id="SSF53639">
    <property type="entry name" value="AraD/HMP-PK domain-like"/>
    <property type="match status" value="1"/>
</dbReference>
<keyword evidence="5" id="KW-1185">Reference proteome</keyword>
<evidence type="ECO:0000313" key="5">
    <source>
        <dbReference type="Proteomes" id="UP000553963"/>
    </source>
</evidence>
<sequence>MQDLWDDAEAAQARSGLDLRVYSSRLIGRDPALVLHGGGNTSFKGRVTDRFGVEQAVIWVKASGFDLGTMGPEGFTALALPPVLALAELESLSDADMVNEVKRARLDPQAAAASIEAIVHALIPFAYVDHSHADGVLTISNSAGGGERLREIYGPRVMVLPYVKPGFDLARQIRAAVNSPAFAETDAIILEHHGVFTWGETARDSYERMIAICGKAEAWLAAKVGALPAAPPTATDPLAIARLRGAVSRLAGRPMVSLPAGTIPPDEIGAVAALARHGTLTPEHVIHNKPFPAVVGEDPGPALDAFAEEYRAYVARGEAGVTPLPPHPHWALLPNGAVRSFGPTLARARVSADVAMANLKALRLAARLGGWQGLGEADLRDLEYWELEQAKLRAQGTPAPLTGKVALVSGSATGIGRATAEALRERGALVVGLDINPEITTHMNRPGYEGLVVELTDEAAVEKALDHFVTSYGGLDILVSNVGIFRAGATIEQMGDDIWDLSLDVNVTSHRKLLKRAVPILRHGITPGVVFIGSRNVAAPGVGAAAYSVSKAALTQLMRVAAMELAPEGITVNAVHPDAVFDTPLWTREALETSARRYGLTVDEYKSRNLMRQPVTAKDVGRAVVALVDGTFARTTGAQIPVDGGNDRVL</sequence>
<dbReference type="SUPFAM" id="SSF51735">
    <property type="entry name" value="NAD(P)-binding Rossmann-fold domains"/>
    <property type="match status" value="1"/>
</dbReference>
<protein>
    <submittedName>
        <fullName evidence="4">Rhamnose utilization protein RhaD (Predicted bifunctional aldolase and dehydrogenase)/NAD(P)-dependent dehydrogenase (Short-subunit alcohol dehydrogenase family)</fullName>
    </submittedName>
</protein>
<evidence type="ECO:0000259" key="3">
    <source>
        <dbReference type="SMART" id="SM01007"/>
    </source>
</evidence>
<reference evidence="4 5" key="1">
    <citation type="submission" date="2020-08" db="EMBL/GenBank/DDBJ databases">
        <title>Genomic Encyclopedia of Type Strains, Phase IV (KMG-IV): sequencing the most valuable type-strain genomes for metagenomic binning, comparative biology and taxonomic classification.</title>
        <authorList>
            <person name="Goeker M."/>
        </authorList>
    </citation>
    <scope>NUCLEOTIDE SEQUENCE [LARGE SCALE GENOMIC DNA]</scope>
    <source>
        <strain evidence="4 5">DSM 25966</strain>
    </source>
</reference>
<comment type="caution">
    <text evidence="4">The sequence shown here is derived from an EMBL/GenBank/DDBJ whole genome shotgun (WGS) entry which is preliminary data.</text>
</comment>
<comment type="similarity">
    <text evidence="1">Belongs to the short-chain dehydrogenases/reductases (SDR) family.</text>
</comment>
<dbReference type="InterPro" id="IPR036291">
    <property type="entry name" value="NAD(P)-bd_dom_sf"/>
</dbReference>
<dbReference type="PANTHER" id="PTHR24321">
    <property type="entry name" value="DEHYDROGENASES, SHORT CHAIN"/>
    <property type="match status" value="1"/>
</dbReference>
<feature type="domain" description="Class II aldolase/adducin N-terminal" evidence="3">
    <location>
        <begin position="19"/>
        <end position="220"/>
    </location>
</feature>
<dbReference type="Gene3D" id="3.40.50.720">
    <property type="entry name" value="NAD(P)-binding Rossmann-like Domain"/>
    <property type="match status" value="1"/>
</dbReference>
<name>A0A840AUU6_9HYPH</name>
<dbReference type="Pfam" id="PF00596">
    <property type="entry name" value="Aldolase_II"/>
    <property type="match status" value="1"/>
</dbReference>
<evidence type="ECO:0000256" key="1">
    <source>
        <dbReference type="ARBA" id="ARBA00006484"/>
    </source>
</evidence>
<dbReference type="PRINTS" id="PR00080">
    <property type="entry name" value="SDRFAMILY"/>
</dbReference>
<dbReference type="Gene3D" id="3.40.225.10">
    <property type="entry name" value="Class II aldolase/adducin N-terminal domain"/>
    <property type="match status" value="1"/>
</dbReference>
<proteinExistence type="inferred from homology"/>
<accession>A0A840AUU6</accession>
<organism evidence="4 5">
    <name type="scientific">Kaistia hirudinis</name>
    <dbReference type="NCBI Taxonomy" id="1293440"/>
    <lineage>
        <taxon>Bacteria</taxon>
        <taxon>Pseudomonadati</taxon>
        <taxon>Pseudomonadota</taxon>
        <taxon>Alphaproteobacteria</taxon>
        <taxon>Hyphomicrobiales</taxon>
        <taxon>Kaistiaceae</taxon>
        <taxon>Kaistia</taxon>
    </lineage>
</organism>
<dbReference type="Proteomes" id="UP000553963">
    <property type="component" value="Unassembled WGS sequence"/>
</dbReference>
<evidence type="ECO:0000313" key="4">
    <source>
        <dbReference type="EMBL" id="MBB3932106.1"/>
    </source>
</evidence>
<dbReference type="PROSITE" id="PS00061">
    <property type="entry name" value="ADH_SHORT"/>
    <property type="match status" value="1"/>
</dbReference>
<dbReference type="InterPro" id="IPR020904">
    <property type="entry name" value="Sc_DH/Rdtase_CS"/>
</dbReference>
<dbReference type="InterPro" id="IPR002347">
    <property type="entry name" value="SDR_fam"/>
</dbReference>
<dbReference type="RefSeq" id="WP_183399774.1">
    <property type="nucleotide sequence ID" value="NZ_JACIDS010000004.1"/>
</dbReference>
<dbReference type="InterPro" id="IPR001303">
    <property type="entry name" value="Aldolase_II/adducin_N"/>
</dbReference>
<gene>
    <name evidence="4" type="ORF">GGR25_003164</name>
</gene>
<dbReference type="Pfam" id="PF13561">
    <property type="entry name" value="adh_short_C2"/>
    <property type="match status" value="1"/>
</dbReference>